<keyword evidence="1" id="KW-1133">Transmembrane helix</keyword>
<organism evidence="2 3">
    <name type="scientific">Chitinophaga nivalis</name>
    <dbReference type="NCBI Taxonomy" id="2991709"/>
    <lineage>
        <taxon>Bacteria</taxon>
        <taxon>Pseudomonadati</taxon>
        <taxon>Bacteroidota</taxon>
        <taxon>Chitinophagia</taxon>
        <taxon>Chitinophagales</taxon>
        <taxon>Chitinophagaceae</taxon>
        <taxon>Chitinophaga</taxon>
    </lineage>
</organism>
<dbReference type="EMBL" id="JAPDNS010000001">
    <property type="protein sequence ID" value="MCW3483866.1"/>
    <property type="molecule type" value="Genomic_DNA"/>
</dbReference>
<protein>
    <submittedName>
        <fullName evidence="2">Tetratricopeptide repeat protein</fullName>
    </submittedName>
</protein>
<keyword evidence="3" id="KW-1185">Reference proteome</keyword>
<dbReference type="Gene3D" id="1.25.40.10">
    <property type="entry name" value="Tetratricopeptide repeat domain"/>
    <property type="match status" value="1"/>
</dbReference>
<dbReference type="InterPro" id="IPR011990">
    <property type="entry name" value="TPR-like_helical_dom_sf"/>
</dbReference>
<feature type="transmembrane region" description="Helical" evidence="1">
    <location>
        <begin position="56"/>
        <end position="76"/>
    </location>
</feature>
<dbReference type="Proteomes" id="UP001207742">
    <property type="component" value="Unassembled WGS sequence"/>
</dbReference>
<keyword evidence="1" id="KW-0812">Transmembrane</keyword>
<dbReference type="Pfam" id="PF14559">
    <property type="entry name" value="TPR_19"/>
    <property type="match status" value="1"/>
</dbReference>
<dbReference type="SUPFAM" id="SSF48452">
    <property type="entry name" value="TPR-like"/>
    <property type="match status" value="1"/>
</dbReference>
<evidence type="ECO:0000313" key="3">
    <source>
        <dbReference type="Proteomes" id="UP001207742"/>
    </source>
</evidence>
<evidence type="ECO:0000256" key="1">
    <source>
        <dbReference type="SAM" id="Phobius"/>
    </source>
</evidence>
<comment type="caution">
    <text evidence="2">The sequence shown here is derived from an EMBL/GenBank/DDBJ whole genome shotgun (WGS) entry which is preliminary data.</text>
</comment>
<sequence length="313" mass="34660">MKYIADIIPSNAKVLPDYFKAGTSNRSNVSVVTKITGNLLAGIFFLFALGSIPHPLLALLSGLMGIGLLPAAYPWISRKLQFDYTPAVRRITYAILLVPFLGLVTYYSKVDAKVAGERQVVAQRQQQEQAVIHAKDSIRRDSLRNYLALLKEKQTTGKLAATEAGDMLAKSFSMAESPEEKQQVQVIKFDIDKDITLKLVKAGQYKPAITALTDLLAQAPEDVSLLYNRALCYDKTGAPEEAVRDLRQAMKTGSQDAEKYHDKINPERKRVIGYVTRCCDGSTSNAKGRGACSSHGGVCNWNDPVYETYRKYE</sequence>
<keyword evidence="1" id="KW-0472">Membrane</keyword>
<gene>
    <name evidence="2" type="ORF">OL497_08180</name>
</gene>
<dbReference type="RefSeq" id="WP_264729385.1">
    <property type="nucleotide sequence ID" value="NZ_JAPDNR010000001.1"/>
</dbReference>
<accession>A0ABT3IIS9</accession>
<proteinExistence type="predicted"/>
<feature type="transmembrane region" description="Helical" evidence="1">
    <location>
        <begin position="31"/>
        <end position="49"/>
    </location>
</feature>
<feature type="transmembrane region" description="Helical" evidence="1">
    <location>
        <begin position="91"/>
        <end position="108"/>
    </location>
</feature>
<reference evidence="2 3" key="1">
    <citation type="submission" date="2022-10" db="EMBL/GenBank/DDBJ databases">
        <title>Chitinophaga nivalis PC15 sp. nov., isolated from Pyeongchang county, South Korea.</title>
        <authorList>
            <person name="Trinh H.N."/>
        </authorList>
    </citation>
    <scope>NUCLEOTIDE SEQUENCE [LARGE SCALE GENOMIC DNA]</scope>
    <source>
        <strain evidence="2 3">PC14</strain>
    </source>
</reference>
<evidence type="ECO:0000313" key="2">
    <source>
        <dbReference type="EMBL" id="MCW3483866.1"/>
    </source>
</evidence>
<name>A0ABT3IIS9_9BACT</name>